<dbReference type="Pfam" id="PF12713">
    <property type="entry name" value="DUF3806"/>
    <property type="match status" value="1"/>
</dbReference>
<evidence type="ECO:0000259" key="1">
    <source>
        <dbReference type="Pfam" id="PF12713"/>
    </source>
</evidence>
<gene>
    <name evidence="2" type="ORF">JMN37_04275</name>
</gene>
<reference evidence="2 3" key="1">
    <citation type="submission" date="2021-01" db="EMBL/GenBank/DDBJ databases">
        <title>Identification and Characterization of Corynebacterium sp.</title>
        <authorList>
            <person name="Luo Q."/>
            <person name="Qu P."/>
            <person name="Chen Q."/>
        </authorList>
    </citation>
    <scope>NUCLEOTIDE SEQUENCE [LARGE SCALE GENOMIC DNA]</scope>
    <source>
        <strain evidence="2 3">MC-18</strain>
    </source>
</reference>
<sequence length="136" mass="14970">MTFHAIDAQTQTSIDNALAEAAAQGLNGPARVIIERFEGLLEDFLALPRDAQRSYPRGDTARIVGTALGDAFVRDYGFTWKLLKDDYGTDLVVVRDADTNSPKYTAPIMVVDARFDDDATGKLTTFLEQFLSGLQH</sequence>
<keyword evidence="3" id="KW-1185">Reference proteome</keyword>
<organism evidence="2 3">
    <name type="scientific">Corynebacterium lipophilum</name>
    <dbReference type="NCBI Taxonomy" id="2804918"/>
    <lineage>
        <taxon>Bacteria</taxon>
        <taxon>Bacillati</taxon>
        <taxon>Actinomycetota</taxon>
        <taxon>Actinomycetes</taxon>
        <taxon>Mycobacteriales</taxon>
        <taxon>Corynebacteriaceae</taxon>
        <taxon>Corynebacterium</taxon>
    </lineage>
</organism>
<proteinExistence type="predicted"/>
<accession>A0AAW5HRT6</accession>
<feature type="domain" description="DUF3806" evidence="1">
    <location>
        <begin position="60"/>
        <end position="121"/>
    </location>
</feature>
<protein>
    <submittedName>
        <fullName evidence="2">DUF3806 domain-containing protein</fullName>
    </submittedName>
</protein>
<dbReference type="AlphaFoldDB" id="A0AAW5HRT6"/>
<dbReference type="InterPro" id="IPR024266">
    <property type="entry name" value="DUF3806"/>
</dbReference>
<evidence type="ECO:0000313" key="3">
    <source>
        <dbReference type="Proteomes" id="UP001205920"/>
    </source>
</evidence>
<dbReference type="EMBL" id="JAEUWV010000003">
    <property type="protein sequence ID" value="MCO6394203.1"/>
    <property type="molecule type" value="Genomic_DNA"/>
</dbReference>
<dbReference type="RefSeq" id="WP_070362810.1">
    <property type="nucleotide sequence ID" value="NZ_JAEUWV010000003.1"/>
</dbReference>
<comment type="caution">
    <text evidence="2">The sequence shown here is derived from an EMBL/GenBank/DDBJ whole genome shotgun (WGS) entry which is preliminary data.</text>
</comment>
<dbReference type="Proteomes" id="UP001205920">
    <property type="component" value="Unassembled WGS sequence"/>
</dbReference>
<evidence type="ECO:0000313" key="2">
    <source>
        <dbReference type="EMBL" id="MCO6394203.1"/>
    </source>
</evidence>
<name>A0AAW5HRT6_9CORY</name>